<dbReference type="AlphaFoldDB" id="A0A4Z0YEM6"/>
<dbReference type="Gene3D" id="1.25.40.10">
    <property type="entry name" value="Tetratricopeptide repeat domain"/>
    <property type="match status" value="2"/>
</dbReference>
<dbReference type="Pfam" id="PF13424">
    <property type="entry name" value="TPR_12"/>
    <property type="match status" value="3"/>
</dbReference>
<gene>
    <name evidence="2" type="ORF">E0Z10_g7128</name>
</gene>
<evidence type="ECO:0000313" key="3">
    <source>
        <dbReference type="Proteomes" id="UP000297716"/>
    </source>
</evidence>
<keyword evidence="3" id="KW-1185">Reference proteome</keyword>
<dbReference type="SMART" id="SM00028">
    <property type="entry name" value="TPR"/>
    <property type="match status" value="6"/>
</dbReference>
<evidence type="ECO:0000313" key="2">
    <source>
        <dbReference type="EMBL" id="TGJ81637.1"/>
    </source>
</evidence>
<protein>
    <recommendedName>
        <fullName evidence="1">NB-ARC domain-containing protein</fullName>
    </recommendedName>
</protein>
<dbReference type="SUPFAM" id="SSF53474">
    <property type="entry name" value="alpha/beta-Hydrolases"/>
    <property type="match status" value="1"/>
</dbReference>
<dbReference type="SUPFAM" id="SSF52540">
    <property type="entry name" value="P-loop containing nucleoside triphosphate hydrolases"/>
    <property type="match status" value="1"/>
</dbReference>
<sequence>MDRTFRVRGVPLNWDVRRLQSFLTEQDDAAGPTVQSLAEEFYGRSYTATISYCNIPGPLQTAEPGRPMQISLLTKSNELTRQQILVVDDGFHGITTLYSPPQDDHKIDIIAISGLGGHAFGSFKQRGGKHMWLRDALPFDMTVKEGGRPIARVMVYGYESEVAQSDSIQSLADLGTALHSSLPPLANTTTLKPIIFIAHSLGGLMVKQAIIYLSTSKSEDDQNLARAICGLVFFGVPHYGLDVSSLIHMAGDGPNRVLIESLGRAGSRTLDLLHQEFQKALENLNDVEIFCFFETMLSPTAVRDKTGTWQMKGPPAVLVTKQSATHYHTGDQGLGRICAINRTHSEMVKFGPEDPEYDRALPQIKGLAQRALKAHRSQSLNSNATRVGHWVVPFGRNKDFVGREEILSRIVGIVPPGVEDDDCQRIAIEGLGGVGKTQIALEIAFRIKALYPHCSVFWVPAVDAAHFENAILKIGQQLKVKGIDDDKADVRSLVQIALSESHEEWLLIVDNADDVGLLSGNAALRDHLPFSCKGSILFTTRNHEAVRKLGVRLSHVIHVSGMNKMEATDLFRRNLDIKQIRDPQVTAELLESLAYLPLAIKQASAYMDQTGITMTRYLKLCRSNDETFLKLLGKEFEDHRRYKDTQNPVATTWLISFRQISRDNPLAVQKLQIMSILAKDVPKDLLWTGEDDLEAEEAIELGDKSTDGKIMANLLVNVAESNQKLGKFKKAEILYRQALELQTRFLGKEHPSVLCIMDGVAGALFSLGFTMNNLALTLGRQGKLEQAEKMQRQTVELHQKVLKAEHPNTLQSMNDLGYMLQEGGKYKEAEILFEETLRLRMGVHGSSHPKTLDTMGSLAVSLHAQGKFDEAAKLQRKTLGLRAKVLGTGHPHTLDSMNGVAHTLLSQGELDKAETMYWETLELRTKALGIGHPHTLETMDGLALTLHAQKKYEQARILHELTVDLRTENFGPEHPDTLKSMHNLKLALERIEE</sequence>
<dbReference type="Gene3D" id="3.40.50.300">
    <property type="entry name" value="P-loop containing nucleotide triphosphate hydrolases"/>
    <property type="match status" value="1"/>
</dbReference>
<dbReference type="InterPro" id="IPR019734">
    <property type="entry name" value="TPR_rpt"/>
</dbReference>
<dbReference type="InterPro" id="IPR027417">
    <property type="entry name" value="P-loop_NTPase"/>
</dbReference>
<dbReference type="InterPro" id="IPR011990">
    <property type="entry name" value="TPR-like_helical_dom_sf"/>
</dbReference>
<name>A0A4Z0YEM6_9PEZI</name>
<dbReference type="Gene3D" id="3.40.50.1820">
    <property type="entry name" value="alpha/beta hydrolase"/>
    <property type="match status" value="1"/>
</dbReference>
<organism evidence="2 3">
    <name type="scientific">Xylaria hypoxylon</name>
    <dbReference type="NCBI Taxonomy" id="37992"/>
    <lineage>
        <taxon>Eukaryota</taxon>
        <taxon>Fungi</taxon>
        <taxon>Dikarya</taxon>
        <taxon>Ascomycota</taxon>
        <taxon>Pezizomycotina</taxon>
        <taxon>Sordariomycetes</taxon>
        <taxon>Xylariomycetidae</taxon>
        <taxon>Xylariales</taxon>
        <taxon>Xylariaceae</taxon>
        <taxon>Xylaria</taxon>
    </lineage>
</organism>
<dbReference type="OrthoDB" id="427518at2759"/>
<dbReference type="SUPFAM" id="SSF48452">
    <property type="entry name" value="TPR-like"/>
    <property type="match status" value="1"/>
</dbReference>
<proteinExistence type="predicted"/>
<dbReference type="PANTHER" id="PTHR46082:SF6">
    <property type="entry name" value="AAA+ ATPASE DOMAIN-CONTAINING PROTEIN-RELATED"/>
    <property type="match status" value="1"/>
</dbReference>
<dbReference type="PANTHER" id="PTHR46082">
    <property type="entry name" value="ATP/GTP-BINDING PROTEIN-RELATED"/>
    <property type="match status" value="1"/>
</dbReference>
<comment type="caution">
    <text evidence="2">The sequence shown here is derived from an EMBL/GenBank/DDBJ whole genome shotgun (WGS) entry which is preliminary data.</text>
</comment>
<dbReference type="GO" id="GO:0043531">
    <property type="term" value="F:ADP binding"/>
    <property type="evidence" value="ECO:0007669"/>
    <property type="project" value="InterPro"/>
</dbReference>
<dbReference type="InterPro" id="IPR053137">
    <property type="entry name" value="NLR-like"/>
</dbReference>
<dbReference type="Pfam" id="PF13374">
    <property type="entry name" value="TPR_10"/>
    <property type="match status" value="1"/>
</dbReference>
<evidence type="ECO:0000259" key="1">
    <source>
        <dbReference type="Pfam" id="PF00931"/>
    </source>
</evidence>
<dbReference type="STRING" id="37992.A0A4Z0YEM6"/>
<feature type="domain" description="NB-ARC" evidence="1">
    <location>
        <begin position="419"/>
        <end position="573"/>
    </location>
</feature>
<dbReference type="EMBL" id="SKBN01000159">
    <property type="protein sequence ID" value="TGJ81637.1"/>
    <property type="molecule type" value="Genomic_DNA"/>
</dbReference>
<dbReference type="InterPro" id="IPR029058">
    <property type="entry name" value="AB_hydrolase_fold"/>
</dbReference>
<dbReference type="Pfam" id="PF00931">
    <property type="entry name" value="NB-ARC"/>
    <property type="match status" value="1"/>
</dbReference>
<accession>A0A4Z0YEM6</accession>
<reference evidence="2 3" key="1">
    <citation type="submission" date="2019-03" db="EMBL/GenBank/DDBJ databases">
        <title>Draft genome sequence of Xylaria hypoxylon DSM 108379, a ubiquitous saprotrophic-parasitic fungi on hardwood.</title>
        <authorList>
            <person name="Buettner E."/>
            <person name="Leonhardt S."/>
            <person name="Gebauer A.M."/>
            <person name="Liers C."/>
            <person name="Hofrichter M."/>
            <person name="Kellner H."/>
        </authorList>
    </citation>
    <scope>NUCLEOTIDE SEQUENCE [LARGE SCALE GENOMIC DNA]</scope>
    <source>
        <strain evidence="2 3">DSM 108379</strain>
    </source>
</reference>
<dbReference type="InterPro" id="IPR002182">
    <property type="entry name" value="NB-ARC"/>
</dbReference>
<dbReference type="Proteomes" id="UP000297716">
    <property type="component" value="Unassembled WGS sequence"/>
</dbReference>